<dbReference type="SUPFAM" id="SSF52283">
    <property type="entry name" value="Formate/glycerate dehydrogenase catalytic domain-like"/>
    <property type="match status" value="1"/>
</dbReference>
<dbReference type="Pfam" id="PF02826">
    <property type="entry name" value="2-Hacid_dh_C"/>
    <property type="match status" value="1"/>
</dbReference>
<proteinExistence type="inferred from homology"/>
<keyword evidence="1" id="KW-0521">NADP</keyword>
<dbReference type="AlphaFoldDB" id="A0AA37U5Z6"/>
<dbReference type="PANTHER" id="PTHR10996">
    <property type="entry name" value="2-HYDROXYACID DEHYDROGENASE-RELATED"/>
    <property type="match status" value="1"/>
</dbReference>
<reference evidence="7 8" key="1">
    <citation type="journal article" date="2014" name="Int. J. Syst. Evol. Microbiol.">
        <title>Complete genome sequence of Corynebacterium casei LMG S-19264T (=DSM 44701T), isolated from a smear-ripened cheese.</title>
        <authorList>
            <consortium name="US DOE Joint Genome Institute (JGI-PGF)"/>
            <person name="Walter F."/>
            <person name="Albersmeier A."/>
            <person name="Kalinowski J."/>
            <person name="Ruckert C."/>
        </authorList>
    </citation>
    <scope>NUCLEOTIDE SEQUENCE [LARGE SCALE GENOMIC DNA]</scope>
    <source>
        <strain evidence="7 8">NBRC 111766</strain>
    </source>
</reference>
<dbReference type="InterPro" id="IPR006139">
    <property type="entry name" value="D-isomer_2_OHA_DH_cat_dom"/>
</dbReference>
<evidence type="ECO:0000313" key="8">
    <source>
        <dbReference type="Proteomes" id="UP001157355"/>
    </source>
</evidence>
<evidence type="ECO:0000313" key="7">
    <source>
        <dbReference type="EMBL" id="GLS88209.1"/>
    </source>
</evidence>
<name>A0AA37U5Z6_9RHOB</name>
<dbReference type="FunFam" id="3.40.50.720:FF:000213">
    <property type="entry name" value="Putative 2-hydroxyacid dehydrogenase"/>
    <property type="match status" value="1"/>
</dbReference>
<dbReference type="Gene3D" id="3.40.50.720">
    <property type="entry name" value="NAD(P)-binding Rossmann-like Domain"/>
    <property type="match status" value="2"/>
</dbReference>
<dbReference type="SUPFAM" id="SSF51735">
    <property type="entry name" value="NAD(P)-binding Rossmann-fold domains"/>
    <property type="match status" value="1"/>
</dbReference>
<keyword evidence="8" id="KW-1185">Reference proteome</keyword>
<evidence type="ECO:0000259" key="5">
    <source>
        <dbReference type="Pfam" id="PF00389"/>
    </source>
</evidence>
<comment type="caution">
    <text evidence="7">The sequence shown here is derived from an EMBL/GenBank/DDBJ whole genome shotgun (WGS) entry which is preliminary data.</text>
</comment>
<dbReference type="InterPro" id="IPR036291">
    <property type="entry name" value="NAD(P)-bd_dom_sf"/>
</dbReference>
<dbReference type="GO" id="GO:0051287">
    <property type="term" value="F:NAD binding"/>
    <property type="evidence" value="ECO:0007669"/>
    <property type="project" value="InterPro"/>
</dbReference>
<evidence type="ECO:0000256" key="2">
    <source>
        <dbReference type="ARBA" id="ARBA00023002"/>
    </source>
</evidence>
<evidence type="ECO:0000256" key="4">
    <source>
        <dbReference type="RuleBase" id="RU003719"/>
    </source>
</evidence>
<feature type="domain" description="D-isomer specific 2-hydroxyacid dehydrogenase NAD-binding" evidence="6">
    <location>
        <begin position="104"/>
        <end position="275"/>
    </location>
</feature>
<dbReference type="GO" id="GO:0016618">
    <property type="term" value="F:hydroxypyruvate reductase [NAD(P)H] activity"/>
    <property type="evidence" value="ECO:0007669"/>
    <property type="project" value="TreeGrafter"/>
</dbReference>
<gene>
    <name evidence="7" type="ORF">GCM10010873_31830</name>
</gene>
<dbReference type="InterPro" id="IPR050223">
    <property type="entry name" value="D-isomer_2-hydroxyacid_DH"/>
</dbReference>
<dbReference type="InterPro" id="IPR006140">
    <property type="entry name" value="D-isomer_DH_NAD-bd"/>
</dbReference>
<keyword evidence="3" id="KW-0520">NAD</keyword>
<dbReference type="CDD" id="cd12156">
    <property type="entry name" value="HPPR"/>
    <property type="match status" value="1"/>
</dbReference>
<dbReference type="GO" id="GO:0005829">
    <property type="term" value="C:cytosol"/>
    <property type="evidence" value="ECO:0007669"/>
    <property type="project" value="TreeGrafter"/>
</dbReference>
<accession>A0AA37U5Z6</accession>
<dbReference type="Proteomes" id="UP001157355">
    <property type="component" value="Unassembled WGS sequence"/>
</dbReference>
<keyword evidence="2 4" id="KW-0560">Oxidoreductase</keyword>
<sequence>MPHAMLKPHILQLSSYPDWDQTALDATYTCHHLPLSAPDLIEAIATSGGAGVPSEIIKACPNLKLIAIYGVGYDNIDLSLCAERHIQITNTPDVLTGDCADLAVGMMLAIARQIPSADHHARSGAWTRTSFPLQRRVWGAKAGILGMGRIGQELATRLTGFGIDIAYAARSEKPLPYKYIPDPIALAAHADFLFVTAAATPETRHIVNAATLKALGPDGYLINISRAANVDESALLDALESHQIAGAALDVFDAEPHINPRFAPLPNALLQPHHASATHATRRAMGQLMRDNLAAHFANRPLLTPVL</sequence>
<comment type="similarity">
    <text evidence="4">Belongs to the D-isomer specific 2-hydroxyacid dehydrogenase family.</text>
</comment>
<dbReference type="EMBL" id="BSPP01000011">
    <property type="protein sequence ID" value="GLS88209.1"/>
    <property type="molecule type" value="Genomic_DNA"/>
</dbReference>
<dbReference type="GO" id="GO:0030267">
    <property type="term" value="F:glyoxylate reductase (NADPH) activity"/>
    <property type="evidence" value="ECO:0007669"/>
    <property type="project" value="TreeGrafter"/>
</dbReference>
<evidence type="ECO:0000259" key="6">
    <source>
        <dbReference type="Pfam" id="PF02826"/>
    </source>
</evidence>
<dbReference type="PANTHER" id="PTHR10996:SF178">
    <property type="entry name" value="2-HYDROXYACID DEHYDROGENASE YGL185C-RELATED"/>
    <property type="match status" value="1"/>
</dbReference>
<organism evidence="7 8">
    <name type="scientific">Cypionkella aquatica</name>
    <dbReference type="NCBI Taxonomy" id="1756042"/>
    <lineage>
        <taxon>Bacteria</taxon>
        <taxon>Pseudomonadati</taxon>
        <taxon>Pseudomonadota</taxon>
        <taxon>Alphaproteobacteria</taxon>
        <taxon>Rhodobacterales</taxon>
        <taxon>Paracoccaceae</taxon>
        <taxon>Cypionkella</taxon>
    </lineage>
</organism>
<evidence type="ECO:0000256" key="3">
    <source>
        <dbReference type="ARBA" id="ARBA00023027"/>
    </source>
</evidence>
<evidence type="ECO:0000256" key="1">
    <source>
        <dbReference type="ARBA" id="ARBA00022857"/>
    </source>
</evidence>
<dbReference type="Pfam" id="PF00389">
    <property type="entry name" value="2-Hacid_dh"/>
    <property type="match status" value="1"/>
</dbReference>
<protein>
    <submittedName>
        <fullName evidence="7">D-2-hydroxyacid dehydrogenase</fullName>
    </submittedName>
</protein>
<feature type="domain" description="D-isomer specific 2-hydroxyacid dehydrogenase catalytic" evidence="5">
    <location>
        <begin position="41"/>
        <end position="306"/>
    </location>
</feature>